<dbReference type="EMBL" id="JAXQNO010000002">
    <property type="protein sequence ID" value="KAK4802453.1"/>
    <property type="molecule type" value="Genomic_DNA"/>
</dbReference>
<feature type="region of interest" description="Disordered" evidence="1">
    <location>
        <begin position="57"/>
        <end position="113"/>
    </location>
</feature>
<gene>
    <name evidence="3" type="ORF">SAY86_000656</name>
</gene>
<evidence type="ECO:0000256" key="1">
    <source>
        <dbReference type="SAM" id="MobiDB-lite"/>
    </source>
</evidence>
<protein>
    <submittedName>
        <fullName evidence="3">Uncharacterized protein</fullName>
    </submittedName>
</protein>
<organism evidence="3 4">
    <name type="scientific">Trapa natans</name>
    <name type="common">Water chestnut</name>
    <dbReference type="NCBI Taxonomy" id="22666"/>
    <lineage>
        <taxon>Eukaryota</taxon>
        <taxon>Viridiplantae</taxon>
        <taxon>Streptophyta</taxon>
        <taxon>Embryophyta</taxon>
        <taxon>Tracheophyta</taxon>
        <taxon>Spermatophyta</taxon>
        <taxon>Magnoliopsida</taxon>
        <taxon>eudicotyledons</taxon>
        <taxon>Gunneridae</taxon>
        <taxon>Pentapetalae</taxon>
        <taxon>rosids</taxon>
        <taxon>malvids</taxon>
        <taxon>Myrtales</taxon>
        <taxon>Lythraceae</taxon>
        <taxon>Trapa</taxon>
    </lineage>
</organism>
<keyword evidence="4" id="KW-1185">Reference proteome</keyword>
<dbReference type="AlphaFoldDB" id="A0AAN7M4C5"/>
<sequence length="113" mass="11473">MAIRVKCSSATATILLVAAFFLTHVLHSAEGIRPLLMDVPDGPLAPAGDAVDRRLIHGPVTASGSPGLRLSLVETHDSGPSPGGGGHRLEASAATQQNSGAAYTPRAPSGRKS</sequence>
<feature type="signal peptide" evidence="2">
    <location>
        <begin position="1"/>
        <end position="31"/>
    </location>
</feature>
<dbReference type="Proteomes" id="UP001346149">
    <property type="component" value="Unassembled WGS sequence"/>
</dbReference>
<evidence type="ECO:0000313" key="4">
    <source>
        <dbReference type="Proteomes" id="UP001346149"/>
    </source>
</evidence>
<accession>A0AAN7M4C5</accession>
<comment type="caution">
    <text evidence="3">The sequence shown here is derived from an EMBL/GenBank/DDBJ whole genome shotgun (WGS) entry which is preliminary data.</text>
</comment>
<keyword evidence="2" id="KW-0732">Signal</keyword>
<name>A0AAN7M4C5_TRANT</name>
<feature type="chain" id="PRO_5042831191" evidence="2">
    <location>
        <begin position="32"/>
        <end position="113"/>
    </location>
</feature>
<evidence type="ECO:0000256" key="2">
    <source>
        <dbReference type="SAM" id="SignalP"/>
    </source>
</evidence>
<proteinExistence type="predicted"/>
<reference evidence="3 4" key="1">
    <citation type="journal article" date="2023" name="Hortic Res">
        <title>Pangenome of water caltrop reveals structural variations and asymmetric subgenome divergence after allopolyploidization.</title>
        <authorList>
            <person name="Zhang X."/>
            <person name="Chen Y."/>
            <person name="Wang L."/>
            <person name="Yuan Y."/>
            <person name="Fang M."/>
            <person name="Shi L."/>
            <person name="Lu R."/>
            <person name="Comes H.P."/>
            <person name="Ma Y."/>
            <person name="Chen Y."/>
            <person name="Huang G."/>
            <person name="Zhou Y."/>
            <person name="Zheng Z."/>
            <person name="Qiu Y."/>
        </authorList>
    </citation>
    <scope>NUCLEOTIDE SEQUENCE [LARGE SCALE GENOMIC DNA]</scope>
    <source>
        <strain evidence="3">F231</strain>
    </source>
</reference>
<evidence type="ECO:0000313" key="3">
    <source>
        <dbReference type="EMBL" id="KAK4802453.1"/>
    </source>
</evidence>